<evidence type="ECO:0000256" key="1">
    <source>
        <dbReference type="SAM" id="Phobius"/>
    </source>
</evidence>
<feature type="transmembrane region" description="Helical" evidence="1">
    <location>
        <begin position="68"/>
        <end position="94"/>
    </location>
</feature>
<evidence type="ECO:0000313" key="2">
    <source>
        <dbReference type="EMBL" id="KAJ7363866.1"/>
    </source>
</evidence>
<dbReference type="EMBL" id="JARIHO010000003">
    <property type="protein sequence ID" value="KAJ7363866.1"/>
    <property type="molecule type" value="Genomic_DNA"/>
</dbReference>
<dbReference type="Proteomes" id="UP001218218">
    <property type="component" value="Unassembled WGS sequence"/>
</dbReference>
<reference evidence="2" key="1">
    <citation type="submission" date="2023-03" db="EMBL/GenBank/DDBJ databases">
        <title>Massive genome expansion in bonnet fungi (Mycena s.s.) driven by repeated elements and novel gene families across ecological guilds.</title>
        <authorList>
            <consortium name="Lawrence Berkeley National Laboratory"/>
            <person name="Harder C.B."/>
            <person name="Miyauchi S."/>
            <person name="Viragh M."/>
            <person name="Kuo A."/>
            <person name="Thoen E."/>
            <person name="Andreopoulos B."/>
            <person name="Lu D."/>
            <person name="Skrede I."/>
            <person name="Drula E."/>
            <person name="Henrissat B."/>
            <person name="Morin E."/>
            <person name="Kohler A."/>
            <person name="Barry K."/>
            <person name="LaButti K."/>
            <person name="Morin E."/>
            <person name="Salamov A."/>
            <person name="Lipzen A."/>
            <person name="Mereny Z."/>
            <person name="Hegedus B."/>
            <person name="Baldrian P."/>
            <person name="Stursova M."/>
            <person name="Weitz H."/>
            <person name="Taylor A."/>
            <person name="Grigoriev I.V."/>
            <person name="Nagy L.G."/>
            <person name="Martin F."/>
            <person name="Kauserud H."/>
        </authorList>
    </citation>
    <scope>NUCLEOTIDE SEQUENCE</scope>
    <source>
        <strain evidence="2">CBHHK002</strain>
    </source>
</reference>
<sequence>YLAHIAKHVNKEQMSNCSGFQAMLQANLKHMKGLRTTGVAGVTCSRHNMWQNGMGDLQVVERQCNMDFILLSTLVAIQLLWLVILYDIACQYAIHFRERMKELLACMHLTLPKGNVWWKVPNFHLPNHKPGCHTPYLFHWMPGAGMTHGETIEQNWAFSNGAAAS</sequence>
<keyword evidence="1" id="KW-0812">Transmembrane</keyword>
<protein>
    <submittedName>
        <fullName evidence="2">Uncharacterized protein</fullName>
    </submittedName>
</protein>
<proteinExistence type="predicted"/>
<dbReference type="InterPro" id="IPR040521">
    <property type="entry name" value="KDZ"/>
</dbReference>
<gene>
    <name evidence="2" type="ORF">DFH08DRAFT_662052</name>
</gene>
<dbReference type="Pfam" id="PF18758">
    <property type="entry name" value="KDZ"/>
    <property type="match status" value="1"/>
</dbReference>
<keyword evidence="3" id="KW-1185">Reference proteome</keyword>
<feature type="non-terminal residue" evidence="2">
    <location>
        <position position="1"/>
    </location>
</feature>
<accession>A0AAD7AMZ6</accession>
<feature type="non-terminal residue" evidence="2">
    <location>
        <position position="165"/>
    </location>
</feature>
<name>A0AAD7AMZ6_9AGAR</name>
<evidence type="ECO:0000313" key="3">
    <source>
        <dbReference type="Proteomes" id="UP001218218"/>
    </source>
</evidence>
<dbReference type="AlphaFoldDB" id="A0AAD7AMZ6"/>
<keyword evidence="1" id="KW-0472">Membrane</keyword>
<organism evidence="2 3">
    <name type="scientific">Mycena albidolilacea</name>
    <dbReference type="NCBI Taxonomy" id="1033008"/>
    <lineage>
        <taxon>Eukaryota</taxon>
        <taxon>Fungi</taxon>
        <taxon>Dikarya</taxon>
        <taxon>Basidiomycota</taxon>
        <taxon>Agaricomycotina</taxon>
        <taxon>Agaricomycetes</taxon>
        <taxon>Agaricomycetidae</taxon>
        <taxon>Agaricales</taxon>
        <taxon>Marasmiineae</taxon>
        <taxon>Mycenaceae</taxon>
        <taxon>Mycena</taxon>
    </lineage>
</organism>
<comment type="caution">
    <text evidence="2">The sequence shown here is derived from an EMBL/GenBank/DDBJ whole genome shotgun (WGS) entry which is preliminary data.</text>
</comment>
<keyword evidence="1" id="KW-1133">Transmembrane helix</keyword>